<evidence type="ECO:0000313" key="2">
    <source>
        <dbReference type="EMBL" id="GAA1912836.1"/>
    </source>
</evidence>
<accession>A0ABN2P580</accession>
<feature type="region of interest" description="Disordered" evidence="1">
    <location>
        <begin position="178"/>
        <end position="197"/>
    </location>
</feature>
<evidence type="ECO:0000256" key="1">
    <source>
        <dbReference type="SAM" id="MobiDB-lite"/>
    </source>
</evidence>
<dbReference type="InterPro" id="IPR049574">
    <property type="entry name" value="CrtA-like"/>
</dbReference>
<organism evidence="2 3">
    <name type="scientific">Arthrobacter gandavensis</name>
    <dbReference type="NCBI Taxonomy" id="169960"/>
    <lineage>
        <taxon>Bacteria</taxon>
        <taxon>Bacillati</taxon>
        <taxon>Actinomycetota</taxon>
        <taxon>Actinomycetes</taxon>
        <taxon>Micrococcales</taxon>
        <taxon>Micrococcaceae</taxon>
        <taxon>Arthrobacter</taxon>
    </lineage>
</organism>
<feature type="compositionally biased region" description="Basic and acidic residues" evidence="1">
    <location>
        <begin position="182"/>
        <end position="197"/>
    </location>
</feature>
<evidence type="ECO:0008006" key="4">
    <source>
        <dbReference type="Google" id="ProtNLM"/>
    </source>
</evidence>
<sequence length="235" mass="26711">MSIYSFHLANLPPLTAAGAMVRQLKAPGLVHAEVFAGMELGAPIVSPRRMQLKRTAVFAHWEDERSLTDFLTGHPFGRKLDQGWHVRLQFLRRWGSVSEFSGLPESAESANPHEPVVAVTLARLRLPELPRFIRWGRPVETQIRDHPEATLAMAGIRLPRTVSTFSIWTSTRAMTGMVSGRDAGETGRRHTEAMTERERRDFHHEFTTLRFRPLSEHGSWQSRSDYIPWPAPSSR</sequence>
<dbReference type="RefSeq" id="WP_152226615.1">
    <property type="nucleotide sequence ID" value="NZ_BAAALV010000002.1"/>
</dbReference>
<dbReference type="Proteomes" id="UP001500784">
    <property type="component" value="Unassembled WGS sequence"/>
</dbReference>
<reference evidence="2 3" key="1">
    <citation type="journal article" date="2019" name="Int. J. Syst. Evol. Microbiol.">
        <title>The Global Catalogue of Microorganisms (GCM) 10K type strain sequencing project: providing services to taxonomists for standard genome sequencing and annotation.</title>
        <authorList>
            <consortium name="The Broad Institute Genomics Platform"/>
            <consortium name="The Broad Institute Genome Sequencing Center for Infectious Disease"/>
            <person name="Wu L."/>
            <person name="Ma J."/>
        </authorList>
    </citation>
    <scope>NUCLEOTIDE SEQUENCE [LARGE SCALE GENOMIC DNA]</scope>
    <source>
        <strain evidence="2 3">JCM 13316</strain>
    </source>
</reference>
<keyword evidence="3" id="KW-1185">Reference proteome</keyword>
<comment type="caution">
    <text evidence="2">The sequence shown here is derived from an EMBL/GenBank/DDBJ whole genome shotgun (WGS) entry which is preliminary data.</text>
</comment>
<name>A0ABN2P580_9MICC</name>
<evidence type="ECO:0000313" key="3">
    <source>
        <dbReference type="Proteomes" id="UP001500784"/>
    </source>
</evidence>
<dbReference type="CDD" id="cd21650">
    <property type="entry name" value="CrtA-like"/>
    <property type="match status" value="1"/>
</dbReference>
<protein>
    <recommendedName>
        <fullName evidence="4">Spheroidene monooxygenase</fullName>
    </recommendedName>
</protein>
<gene>
    <name evidence="2" type="ORF">GCM10009688_17260</name>
</gene>
<proteinExistence type="predicted"/>
<dbReference type="EMBL" id="BAAALV010000002">
    <property type="protein sequence ID" value="GAA1912836.1"/>
    <property type="molecule type" value="Genomic_DNA"/>
</dbReference>